<sequence>MSEQPRPIATNAVAKMSSARLSLADLELVAKSIRELRRVEISWSSREMYTVTASNFSAQSPSIKVVRTFEVNSVAGFAAQAPRGKIYIMEARFESPDGTAFLTLGKDRDLSRDLLLRFEGVEGAVPSWFDVIVREIVSAKMLNAAQREFYLLCLTWAPVLLPPIAVPWAVATGRLPGPEASTLLALLMGAVWIAYVAFASTITGFIRASSLRVRPLFAAVSRRRPVTVPSPSQLVPSRLKDFRAEVMVAFKSGWLAFRQSDHQFNAVLIALMALVVSLATLIVEISK</sequence>
<feature type="transmembrane region" description="Helical" evidence="1">
    <location>
        <begin position="183"/>
        <end position="206"/>
    </location>
</feature>
<dbReference type="Proteomes" id="UP001332243">
    <property type="component" value="Unassembled WGS sequence"/>
</dbReference>
<keyword evidence="3" id="KW-1185">Reference proteome</keyword>
<protein>
    <recommendedName>
        <fullName evidence="4">DUF2207 domain-containing protein</fullName>
    </recommendedName>
</protein>
<comment type="caution">
    <text evidence="2">The sequence shown here is derived from an EMBL/GenBank/DDBJ whole genome shotgun (WGS) entry which is preliminary data.</text>
</comment>
<keyword evidence="1" id="KW-0812">Transmembrane</keyword>
<keyword evidence="1" id="KW-1133">Transmembrane helix</keyword>
<reference evidence="2 3" key="1">
    <citation type="submission" date="2024-01" db="EMBL/GenBank/DDBJ databases">
        <title>Genome insights into Plantactinospora sonchi sp. nov.</title>
        <authorList>
            <person name="Wang L."/>
        </authorList>
    </citation>
    <scope>NUCLEOTIDE SEQUENCE [LARGE SCALE GENOMIC DNA]</scope>
    <source>
        <strain evidence="2 3">NEAU-QY2</strain>
    </source>
</reference>
<evidence type="ECO:0000256" key="1">
    <source>
        <dbReference type="SAM" id="Phobius"/>
    </source>
</evidence>
<evidence type="ECO:0000313" key="3">
    <source>
        <dbReference type="Proteomes" id="UP001332243"/>
    </source>
</evidence>
<name>A0ABU7RND9_9ACTN</name>
<feature type="transmembrane region" description="Helical" evidence="1">
    <location>
        <begin position="264"/>
        <end position="283"/>
    </location>
</feature>
<dbReference type="EMBL" id="JAZGQK010000003">
    <property type="protein sequence ID" value="MEE6257983.1"/>
    <property type="molecule type" value="Genomic_DNA"/>
</dbReference>
<evidence type="ECO:0008006" key="4">
    <source>
        <dbReference type="Google" id="ProtNLM"/>
    </source>
</evidence>
<proteinExistence type="predicted"/>
<keyword evidence="1" id="KW-0472">Membrane</keyword>
<organism evidence="2 3">
    <name type="scientific">Plantactinospora sonchi</name>
    <dbReference type="NCBI Taxonomy" id="1544735"/>
    <lineage>
        <taxon>Bacteria</taxon>
        <taxon>Bacillati</taxon>
        <taxon>Actinomycetota</taxon>
        <taxon>Actinomycetes</taxon>
        <taxon>Micromonosporales</taxon>
        <taxon>Micromonosporaceae</taxon>
        <taxon>Plantactinospora</taxon>
    </lineage>
</organism>
<dbReference type="RefSeq" id="WP_331213087.1">
    <property type="nucleotide sequence ID" value="NZ_JAZGQK010000003.1"/>
</dbReference>
<evidence type="ECO:0000313" key="2">
    <source>
        <dbReference type="EMBL" id="MEE6257983.1"/>
    </source>
</evidence>
<feature type="transmembrane region" description="Helical" evidence="1">
    <location>
        <begin position="149"/>
        <end position="171"/>
    </location>
</feature>
<accession>A0ABU7RND9</accession>
<gene>
    <name evidence="2" type="ORF">V1633_05685</name>
</gene>